<evidence type="ECO:0000313" key="6">
    <source>
        <dbReference type="Proteomes" id="UP000559404"/>
    </source>
</evidence>
<dbReference type="Proteomes" id="UP000559404">
    <property type="component" value="Unassembled WGS sequence"/>
</dbReference>
<dbReference type="PANTHER" id="PTHR43270:SF12">
    <property type="entry name" value="SUCCINYL-DIAMINOPIMELATE DESUCCINYLASE"/>
    <property type="match status" value="1"/>
</dbReference>
<dbReference type="InterPro" id="IPR051458">
    <property type="entry name" value="Cyt/Met_Dipeptidase"/>
</dbReference>
<dbReference type="Gene3D" id="3.30.70.360">
    <property type="match status" value="1"/>
</dbReference>
<accession>A0A838XQ38</accession>
<reference evidence="5 6" key="2">
    <citation type="submission" date="2020-08" db="EMBL/GenBank/DDBJ databases">
        <title>Stappia taiwanensis sp. nov., isolated from a coastal thermal spring.</title>
        <authorList>
            <person name="Kampfer P."/>
        </authorList>
    </citation>
    <scope>NUCLEOTIDE SEQUENCE [LARGE SCALE GENOMIC DNA]</scope>
    <source>
        <strain evidence="5 6">DSM 23284</strain>
    </source>
</reference>
<comment type="caution">
    <text evidence="5">The sequence shown here is derived from an EMBL/GenBank/DDBJ whole genome shotgun (WGS) entry which is preliminary data.</text>
</comment>
<dbReference type="InterPro" id="IPR011650">
    <property type="entry name" value="Peptidase_M20_dimer"/>
</dbReference>
<dbReference type="Gene3D" id="3.40.630.10">
    <property type="entry name" value="Zn peptidases"/>
    <property type="match status" value="1"/>
</dbReference>
<dbReference type="GO" id="GO:0008233">
    <property type="term" value="F:peptidase activity"/>
    <property type="evidence" value="ECO:0007669"/>
    <property type="project" value="UniProtKB-KW"/>
</dbReference>
<dbReference type="GO" id="GO:0006508">
    <property type="term" value="P:proteolysis"/>
    <property type="evidence" value="ECO:0007669"/>
    <property type="project" value="UniProtKB-KW"/>
</dbReference>
<evidence type="ECO:0000256" key="3">
    <source>
        <dbReference type="ARBA" id="ARBA00022801"/>
    </source>
</evidence>
<dbReference type="Pfam" id="PF01546">
    <property type="entry name" value="Peptidase_M20"/>
    <property type="match status" value="1"/>
</dbReference>
<keyword evidence="1" id="KW-0645">Protease</keyword>
<keyword evidence="3 5" id="KW-0378">Hydrolase</keyword>
<organism evidence="5 6">
    <name type="scientific">Stappia taiwanensis</name>
    <dbReference type="NCBI Taxonomy" id="992267"/>
    <lineage>
        <taxon>Bacteria</taxon>
        <taxon>Pseudomonadati</taxon>
        <taxon>Pseudomonadota</taxon>
        <taxon>Alphaproteobacteria</taxon>
        <taxon>Hyphomicrobiales</taxon>
        <taxon>Stappiaceae</taxon>
        <taxon>Stappia</taxon>
    </lineage>
</organism>
<dbReference type="RefSeq" id="WP_181759038.1">
    <property type="nucleotide sequence ID" value="NZ_BMCR01000004.1"/>
</dbReference>
<feature type="domain" description="Peptidase M20 dimerisation" evidence="4">
    <location>
        <begin position="206"/>
        <end position="361"/>
    </location>
</feature>
<evidence type="ECO:0000256" key="2">
    <source>
        <dbReference type="ARBA" id="ARBA00022723"/>
    </source>
</evidence>
<dbReference type="SUPFAM" id="SSF53187">
    <property type="entry name" value="Zn-dependent exopeptidases"/>
    <property type="match status" value="1"/>
</dbReference>
<dbReference type="GO" id="GO:0046872">
    <property type="term" value="F:metal ion binding"/>
    <property type="evidence" value="ECO:0007669"/>
    <property type="project" value="UniProtKB-KW"/>
</dbReference>
<reference evidence="5 6" key="1">
    <citation type="submission" date="2020-07" db="EMBL/GenBank/DDBJ databases">
        <authorList>
            <person name="Li M."/>
        </authorList>
    </citation>
    <scope>NUCLEOTIDE SEQUENCE [LARGE SCALE GENOMIC DNA]</scope>
    <source>
        <strain evidence="5 6">DSM 23284</strain>
    </source>
</reference>
<dbReference type="Pfam" id="PF07687">
    <property type="entry name" value="M20_dimer"/>
    <property type="match status" value="1"/>
</dbReference>
<keyword evidence="2" id="KW-0479">Metal-binding</keyword>
<dbReference type="PANTHER" id="PTHR43270">
    <property type="entry name" value="BETA-ALA-HIS DIPEPTIDASE"/>
    <property type="match status" value="1"/>
</dbReference>
<evidence type="ECO:0000259" key="4">
    <source>
        <dbReference type="Pfam" id="PF07687"/>
    </source>
</evidence>
<name>A0A838XQ38_9HYPH</name>
<protein>
    <submittedName>
        <fullName evidence="5">M20/M25/M40 family metallo-hydrolase</fullName>
    </submittedName>
</protein>
<dbReference type="EMBL" id="JACEON010000003">
    <property type="protein sequence ID" value="MBA4610838.1"/>
    <property type="molecule type" value="Genomic_DNA"/>
</dbReference>
<gene>
    <name evidence="5" type="ORF">H1W37_04195</name>
</gene>
<dbReference type="NCBIfam" id="NF006579">
    <property type="entry name" value="PRK09104.1"/>
    <property type="match status" value="1"/>
</dbReference>
<dbReference type="AlphaFoldDB" id="A0A838XQ38"/>
<keyword evidence="6" id="KW-1185">Reference proteome</keyword>
<proteinExistence type="predicted"/>
<sequence>MSQLDRVLARIDSDLDTSLNRLFDLLRIKSISTDPAYKDDCRQAAEWLARELTEIGIPATVRDTTGHPMVVGHRKGKGKPGPHVLFYGHYDVQPIDPIELWEQDPFAPRIVTREDGSKMIVARGAADDKGQLMTFVEAARAFIAETGDLPLSVSVLLEGEEESGSPSLHPFLTANKDELSCDLALVCDTGMWDRETPAITTMLRGMVKEEVTVTAADKDLHSGMFGGAARNPIHVLTKALSGLHDENGRVTLPNFYEGVVEMPEDVTALWDSLGFDHEAFLGGVDLKEPAGEKDRSVLEQIWTRPTCEVNGIWGGYTGAGFKTVIPSAAHAKISFRLTGDQDPDQVRLSFRSYVRAQMPSDCTVTFHDQSGSPALRMPFDSPALAKGRKALADEWGREAALIGCGGSIPIVGDFKTMLGMDSMLIGFGLEDDQVHSPNEKYEMTSFHKGIRSWARVLDALAKD</sequence>
<evidence type="ECO:0000256" key="1">
    <source>
        <dbReference type="ARBA" id="ARBA00022670"/>
    </source>
</evidence>
<evidence type="ECO:0000313" key="5">
    <source>
        <dbReference type="EMBL" id="MBA4610838.1"/>
    </source>
</evidence>
<dbReference type="InterPro" id="IPR002933">
    <property type="entry name" value="Peptidase_M20"/>
</dbReference>
<dbReference type="NCBIfam" id="NF005914">
    <property type="entry name" value="PRK07907.1"/>
    <property type="match status" value="1"/>
</dbReference>